<dbReference type="RefSeq" id="WP_137683052.1">
    <property type="nucleotide sequence ID" value="NZ_BIXZ01000001.1"/>
</dbReference>
<organism evidence="3 4">
    <name type="scientific">Haloarcula mannanilytica</name>
    <dbReference type="NCBI Taxonomy" id="2509225"/>
    <lineage>
        <taxon>Archaea</taxon>
        <taxon>Methanobacteriati</taxon>
        <taxon>Methanobacteriota</taxon>
        <taxon>Stenosarchaea group</taxon>
        <taxon>Halobacteria</taxon>
        <taxon>Halobacteriales</taxon>
        <taxon>Haloarculaceae</taxon>
        <taxon>Haloarcula</taxon>
    </lineage>
</organism>
<feature type="transmembrane region" description="Helical" evidence="2">
    <location>
        <begin position="107"/>
        <end position="128"/>
    </location>
</feature>
<dbReference type="AlphaFoldDB" id="A0A4C2EG03"/>
<feature type="region of interest" description="Disordered" evidence="1">
    <location>
        <begin position="190"/>
        <end position="209"/>
    </location>
</feature>
<dbReference type="Proteomes" id="UP000304382">
    <property type="component" value="Unassembled WGS sequence"/>
</dbReference>
<name>A0A4C2EG03_9EURY</name>
<comment type="caution">
    <text evidence="3">The sequence shown here is derived from an EMBL/GenBank/DDBJ whole genome shotgun (WGS) entry which is preliminary data.</text>
</comment>
<keyword evidence="2" id="KW-0472">Membrane</keyword>
<gene>
    <name evidence="3" type="ORF">Harman_13760</name>
</gene>
<keyword evidence="2" id="KW-1133">Transmembrane helix</keyword>
<dbReference type="EMBL" id="BIXZ01000001">
    <property type="protein sequence ID" value="GCF13441.1"/>
    <property type="molecule type" value="Genomic_DNA"/>
</dbReference>
<sequence>MDWVARAESLLYDGEVIEADVRLDRGGVVVTSHRVLVFTPDREGSNYRQVDRPNVEGVDVTTSGDWSFLELGVKALVVGVVLVAAGMTVSLDSLVSNVSLDSGGATSAVGIGGMLGMLQTMLTLMAQLDDLLRLFGGLALAFAAVVLGVYLWSRDRLLVVRVAGDDDIELTAPDDESVVDRIEAAIVPGAAPADAANPDQQPQSEDPLP</sequence>
<dbReference type="OrthoDB" id="222505at2157"/>
<keyword evidence="4" id="KW-1185">Reference proteome</keyword>
<proteinExistence type="predicted"/>
<evidence type="ECO:0000256" key="2">
    <source>
        <dbReference type="SAM" id="Phobius"/>
    </source>
</evidence>
<feature type="transmembrane region" description="Helical" evidence="2">
    <location>
        <begin position="75"/>
        <end position="95"/>
    </location>
</feature>
<feature type="transmembrane region" description="Helical" evidence="2">
    <location>
        <begin position="134"/>
        <end position="152"/>
    </location>
</feature>
<feature type="compositionally biased region" description="Low complexity" evidence="1">
    <location>
        <begin position="190"/>
        <end position="203"/>
    </location>
</feature>
<keyword evidence="2" id="KW-0812">Transmembrane</keyword>
<evidence type="ECO:0000313" key="3">
    <source>
        <dbReference type="EMBL" id="GCF13441.1"/>
    </source>
</evidence>
<protein>
    <submittedName>
        <fullName evidence="3">Uncharacterized protein</fullName>
    </submittedName>
</protein>
<evidence type="ECO:0000256" key="1">
    <source>
        <dbReference type="SAM" id="MobiDB-lite"/>
    </source>
</evidence>
<evidence type="ECO:0000313" key="4">
    <source>
        <dbReference type="Proteomes" id="UP000304382"/>
    </source>
</evidence>
<reference evidence="3 4" key="1">
    <citation type="submission" date="2019-02" db="EMBL/GenBank/DDBJ databases">
        <title>Haloarcula mannanilyticum sp. nov., a mannan degrading haloarchaeon isolated from commercial salt.</title>
        <authorList>
            <person name="Enomoto S."/>
            <person name="Shimane Y."/>
            <person name="Kamekura M."/>
            <person name="Ito T."/>
            <person name="Moriya O."/>
            <person name="Ihara K."/>
            <person name="Takahashi-Ando N."/>
            <person name="Fukushima Y."/>
            <person name="Yoshida Y."/>
            <person name="Usama R."/>
            <person name="Takai K."/>
            <person name="Minegishi H."/>
        </authorList>
    </citation>
    <scope>NUCLEOTIDE SEQUENCE [LARGE SCALE GENOMIC DNA]</scope>
    <source>
        <strain evidence="3 4">MD130-1</strain>
    </source>
</reference>
<accession>A0A4C2EG03</accession>